<keyword evidence="4" id="KW-1185">Reference proteome</keyword>
<keyword evidence="2" id="KW-0812">Transmembrane</keyword>
<evidence type="ECO:0000313" key="3">
    <source>
        <dbReference type="EMBL" id="KAK8159244.1"/>
    </source>
</evidence>
<feature type="transmembrane region" description="Helical" evidence="2">
    <location>
        <begin position="43"/>
        <end position="66"/>
    </location>
</feature>
<reference evidence="3 4" key="1">
    <citation type="journal article" date="2022" name="G3 (Bethesda)">
        <title>Enemy or ally: a genomic approach to elucidate the lifestyle of Phyllosticta citrichinaensis.</title>
        <authorList>
            <person name="Buijs V.A."/>
            <person name="Groenewald J.Z."/>
            <person name="Haridas S."/>
            <person name="LaButti K.M."/>
            <person name="Lipzen A."/>
            <person name="Martin F.M."/>
            <person name="Barry K."/>
            <person name="Grigoriev I.V."/>
            <person name="Crous P.W."/>
            <person name="Seidl M.F."/>
        </authorList>
    </citation>
    <scope>NUCLEOTIDE SEQUENCE [LARGE SCALE GENOMIC DNA]</scope>
    <source>
        <strain evidence="3 4">CBS 129764</strain>
    </source>
</reference>
<sequence length="332" mass="36340">MPSLGDSWRETKRVFWTPACQALARIGVMFDTPQQLIANTRRVVGASLSACLLSSLFAVLGLVWLATTAPRPDVVSCGPLPPDLPPIASFRGHRHTSQTSHLAVFEKGLRPSPWKHYLRLPLLLPRLDSSLSRSAATLVCEPTYSTRAFLLQRQQRVFFSSFRVAFPFTLLLPPPSPPCLSVCPSTASKATTCLGNGRNRSCPASDGLFSSLLACYLALPALLHVSNSLLARVRLPLFSSPFFLFPCLLHSHLSSRVPNPTHSFTLSLRTNHLARCRSGRRQEKPAPLPPDRSSSSSSSSAQPTHERRLCVDGMGWAGRAAAAARHIFYLLP</sequence>
<keyword evidence="2" id="KW-1133">Transmembrane helix</keyword>
<keyword evidence="2" id="KW-0472">Membrane</keyword>
<organism evidence="3 4">
    <name type="scientific">Phyllosticta citrichinensis</name>
    <dbReference type="NCBI Taxonomy" id="1130410"/>
    <lineage>
        <taxon>Eukaryota</taxon>
        <taxon>Fungi</taxon>
        <taxon>Dikarya</taxon>
        <taxon>Ascomycota</taxon>
        <taxon>Pezizomycotina</taxon>
        <taxon>Dothideomycetes</taxon>
        <taxon>Dothideomycetes incertae sedis</taxon>
        <taxon>Botryosphaeriales</taxon>
        <taxon>Phyllostictaceae</taxon>
        <taxon>Phyllosticta</taxon>
    </lineage>
</organism>
<gene>
    <name evidence="3" type="ORF">IWX90DRAFT_294788</name>
</gene>
<dbReference type="Proteomes" id="UP001456524">
    <property type="component" value="Unassembled WGS sequence"/>
</dbReference>
<comment type="caution">
    <text evidence="3">The sequence shown here is derived from an EMBL/GenBank/DDBJ whole genome shotgun (WGS) entry which is preliminary data.</text>
</comment>
<accession>A0ABR1XKB8</accession>
<feature type="region of interest" description="Disordered" evidence="1">
    <location>
        <begin position="277"/>
        <end position="304"/>
    </location>
</feature>
<proteinExistence type="predicted"/>
<protein>
    <recommendedName>
        <fullName evidence="5">Transmembrane protein</fullName>
    </recommendedName>
</protein>
<name>A0ABR1XKB8_9PEZI</name>
<evidence type="ECO:0000256" key="1">
    <source>
        <dbReference type="SAM" id="MobiDB-lite"/>
    </source>
</evidence>
<dbReference type="EMBL" id="JBBWUH010000008">
    <property type="protein sequence ID" value="KAK8159244.1"/>
    <property type="molecule type" value="Genomic_DNA"/>
</dbReference>
<evidence type="ECO:0008006" key="5">
    <source>
        <dbReference type="Google" id="ProtNLM"/>
    </source>
</evidence>
<evidence type="ECO:0000313" key="4">
    <source>
        <dbReference type="Proteomes" id="UP001456524"/>
    </source>
</evidence>
<evidence type="ECO:0000256" key="2">
    <source>
        <dbReference type="SAM" id="Phobius"/>
    </source>
</evidence>